<dbReference type="Proteomes" id="UP000582837">
    <property type="component" value="Unassembled WGS sequence"/>
</dbReference>
<accession>A0A841H4W1</accession>
<protein>
    <submittedName>
        <fullName evidence="2">Uncharacterized protein</fullName>
    </submittedName>
</protein>
<organism evidence="2 3">
    <name type="scientific">Longimicrobium terrae</name>
    <dbReference type="NCBI Taxonomy" id="1639882"/>
    <lineage>
        <taxon>Bacteria</taxon>
        <taxon>Pseudomonadati</taxon>
        <taxon>Gemmatimonadota</taxon>
        <taxon>Longimicrobiia</taxon>
        <taxon>Longimicrobiales</taxon>
        <taxon>Longimicrobiaceae</taxon>
        <taxon>Longimicrobium</taxon>
    </lineage>
</organism>
<proteinExistence type="predicted"/>
<keyword evidence="3" id="KW-1185">Reference proteome</keyword>
<evidence type="ECO:0000313" key="2">
    <source>
        <dbReference type="EMBL" id="MBB6073171.1"/>
    </source>
</evidence>
<gene>
    <name evidence="2" type="ORF">HNQ61_004838</name>
</gene>
<feature type="compositionally biased region" description="Basic and acidic residues" evidence="1">
    <location>
        <begin position="1"/>
        <end position="15"/>
    </location>
</feature>
<dbReference type="EMBL" id="JACHIA010000021">
    <property type="protein sequence ID" value="MBB6073171.1"/>
    <property type="molecule type" value="Genomic_DNA"/>
</dbReference>
<reference evidence="2 3" key="1">
    <citation type="submission" date="2020-08" db="EMBL/GenBank/DDBJ databases">
        <title>Genomic Encyclopedia of Type Strains, Phase IV (KMG-IV): sequencing the most valuable type-strain genomes for metagenomic binning, comparative biology and taxonomic classification.</title>
        <authorList>
            <person name="Goeker M."/>
        </authorList>
    </citation>
    <scope>NUCLEOTIDE SEQUENCE [LARGE SCALE GENOMIC DNA]</scope>
    <source>
        <strain evidence="2 3">DSM 29007</strain>
    </source>
</reference>
<sequence length="91" mass="9629">MTEERSAGPGPRKEVGTAASSQVHPPHATENDEGAQVQESTTAPNTVPVAPANAHGKDLVEADKAPSKIDDESMYGGRPGEHKDRRETDMP</sequence>
<evidence type="ECO:0000313" key="3">
    <source>
        <dbReference type="Proteomes" id="UP000582837"/>
    </source>
</evidence>
<feature type="compositionally biased region" description="Basic and acidic residues" evidence="1">
    <location>
        <begin position="79"/>
        <end position="91"/>
    </location>
</feature>
<feature type="compositionally biased region" description="Basic and acidic residues" evidence="1">
    <location>
        <begin position="55"/>
        <end position="71"/>
    </location>
</feature>
<comment type="caution">
    <text evidence="2">The sequence shown here is derived from an EMBL/GenBank/DDBJ whole genome shotgun (WGS) entry which is preliminary data.</text>
</comment>
<dbReference type="RefSeq" id="WP_170035061.1">
    <property type="nucleotide sequence ID" value="NZ_JABDTL010000001.1"/>
</dbReference>
<name>A0A841H4W1_9BACT</name>
<dbReference type="AlphaFoldDB" id="A0A841H4W1"/>
<feature type="region of interest" description="Disordered" evidence="1">
    <location>
        <begin position="1"/>
        <end position="91"/>
    </location>
</feature>
<feature type="compositionally biased region" description="Low complexity" evidence="1">
    <location>
        <begin position="41"/>
        <end position="54"/>
    </location>
</feature>
<evidence type="ECO:0000256" key="1">
    <source>
        <dbReference type="SAM" id="MobiDB-lite"/>
    </source>
</evidence>